<protein>
    <submittedName>
        <fullName evidence="2 4">Uncharacterized protein</fullName>
    </submittedName>
</protein>
<gene>
    <name evidence="2" type="ORF">SSLN_LOCUS3896</name>
</gene>
<keyword evidence="3" id="KW-1185">Reference proteome</keyword>
<dbReference type="AlphaFoldDB" id="A0A183SI48"/>
<feature type="compositionally biased region" description="Basic and acidic residues" evidence="1">
    <location>
        <begin position="73"/>
        <end position="84"/>
    </location>
</feature>
<reference evidence="2 3" key="2">
    <citation type="submission" date="2018-11" db="EMBL/GenBank/DDBJ databases">
        <authorList>
            <consortium name="Pathogen Informatics"/>
        </authorList>
    </citation>
    <scope>NUCLEOTIDE SEQUENCE [LARGE SCALE GENOMIC DNA]</scope>
    <source>
        <strain evidence="2 3">NST_G2</strain>
    </source>
</reference>
<evidence type="ECO:0000313" key="3">
    <source>
        <dbReference type="Proteomes" id="UP000275846"/>
    </source>
</evidence>
<sequence>MVIRRVPLSAEFGGDTSSIGRAGVVGADWTCSSGGRGGGGGEGGGGGGSSEGGGDVLSRGSCGDCGDLGDGSLEEKPWEMDFSV</sequence>
<dbReference type="WBParaSite" id="SSLN_0000403201-mRNA-1">
    <property type="protein sequence ID" value="SSLN_0000403201-mRNA-1"/>
    <property type="gene ID" value="SSLN_0000403201"/>
</dbReference>
<proteinExistence type="predicted"/>
<feature type="compositionally biased region" description="Gly residues" evidence="1">
    <location>
        <begin position="34"/>
        <end position="55"/>
    </location>
</feature>
<evidence type="ECO:0000256" key="1">
    <source>
        <dbReference type="SAM" id="MobiDB-lite"/>
    </source>
</evidence>
<organism evidence="4">
    <name type="scientific">Schistocephalus solidus</name>
    <name type="common">Tapeworm</name>
    <dbReference type="NCBI Taxonomy" id="70667"/>
    <lineage>
        <taxon>Eukaryota</taxon>
        <taxon>Metazoa</taxon>
        <taxon>Spiralia</taxon>
        <taxon>Lophotrochozoa</taxon>
        <taxon>Platyhelminthes</taxon>
        <taxon>Cestoda</taxon>
        <taxon>Eucestoda</taxon>
        <taxon>Diphyllobothriidea</taxon>
        <taxon>Diphyllobothriidae</taxon>
        <taxon>Schistocephalus</taxon>
    </lineage>
</organism>
<name>A0A183SI48_SCHSO</name>
<feature type="region of interest" description="Disordered" evidence="1">
    <location>
        <begin position="31"/>
        <end position="84"/>
    </location>
</feature>
<reference evidence="4" key="1">
    <citation type="submission" date="2016-06" db="UniProtKB">
        <authorList>
            <consortium name="WormBaseParasite"/>
        </authorList>
    </citation>
    <scope>IDENTIFICATION</scope>
</reference>
<dbReference type="EMBL" id="UYSU01032683">
    <property type="protein sequence ID" value="VDL90281.1"/>
    <property type="molecule type" value="Genomic_DNA"/>
</dbReference>
<accession>A0A183SI48</accession>
<evidence type="ECO:0000313" key="2">
    <source>
        <dbReference type="EMBL" id="VDL90281.1"/>
    </source>
</evidence>
<dbReference type="Proteomes" id="UP000275846">
    <property type="component" value="Unassembled WGS sequence"/>
</dbReference>
<evidence type="ECO:0000313" key="4">
    <source>
        <dbReference type="WBParaSite" id="SSLN_0000403201-mRNA-1"/>
    </source>
</evidence>